<protein>
    <recommendedName>
        <fullName evidence="8">Angiotensin-converting enzyme</fullName>
        <ecNumber evidence="8">3.4.-.-</ecNumber>
    </recommendedName>
</protein>
<dbReference type="InterPro" id="IPR001548">
    <property type="entry name" value="Peptidase_M2"/>
</dbReference>
<feature type="signal peptide" evidence="9">
    <location>
        <begin position="1"/>
        <end position="16"/>
    </location>
</feature>
<accession>A0AAV6V4Z5</accession>
<keyword evidence="8" id="KW-0121">Carboxypeptidase</keyword>
<evidence type="ECO:0000256" key="1">
    <source>
        <dbReference type="ARBA" id="ARBA00008139"/>
    </source>
</evidence>
<keyword evidence="8" id="KW-0645">Protease</keyword>
<evidence type="ECO:0000256" key="9">
    <source>
        <dbReference type="SAM" id="SignalP"/>
    </source>
</evidence>
<evidence type="ECO:0000256" key="5">
    <source>
        <dbReference type="PIRSR" id="PIRSR601548-2"/>
    </source>
</evidence>
<proteinExistence type="inferred from homology"/>
<keyword evidence="8" id="KW-0378">Hydrolase</keyword>
<evidence type="ECO:0000256" key="3">
    <source>
        <dbReference type="ARBA" id="ARBA00023157"/>
    </source>
</evidence>
<feature type="chain" id="PRO_5043462296" description="Angiotensin-converting enzyme" evidence="9">
    <location>
        <begin position="17"/>
        <end position="167"/>
    </location>
</feature>
<comment type="caution">
    <text evidence="10">The sequence shown here is derived from an EMBL/GenBank/DDBJ whole genome shotgun (WGS) entry which is preliminary data.</text>
</comment>
<evidence type="ECO:0000313" key="10">
    <source>
        <dbReference type="EMBL" id="KAG8191004.1"/>
    </source>
</evidence>
<evidence type="ECO:0000313" key="11">
    <source>
        <dbReference type="Proteomes" id="UP000827092"/>
    </source>
</evidence>
<dbReference type="PRINTS" id="PR00791">
    <property type="entry name" value="PEPDIPTASEA"/>
</dbReference>
<organism evidence="10 11">
    <name type="scientific">Oedothorax gibbosus</name>
    <dbReference type="NCBI Taxonomy" id="931172"/>
    <lineage>
        <taxon>Eukaryota</taxon>
        <taxon>Metazoa</taxon>
        <taxon>Ecdysozoa</taxon>
        <taxon>Arthropoda</taxon>
        <taxon>Chelicerata</taxon>
        <taxon>Arachnida</taxon>
        <taxon>Araneae</taxon>
        <taxon>Araneomorphae</taxon>
        <taxon>Entelegynae</taxon>
        <taxon>Araneoidea</taxon>
        <taxon>Linyphiidae</taxon>
        <taxon>Erigoninae</taxon>
        <taxon>Oedothorax</taxon>
    </lineage>
</organism>
<keyword evidence="8" id="KW-0862">Zinc</keyword>
<keyword evidence="4 8" id="KW-0325">Glycoprotein</keyword>
<keyword evidence="8" id="KW-0479">Metal-binding</keyword>
<feature type="binding site" evidence="5">
    <location>
        <position position="75"/>
    </location>
    <ligand>
        <name>chloride</name>
        <dbReference type="ChEBI" id="CHEBI:17996"/>
        <label>1</label>
    </ligand>
</feature>
<keyword evidence="2 9" id="KW-0732">Signal</keyword>
<dbReference type="GO" id="GO:0008237">
    <property type="term" value="F:metallopeptidase activity"/>
    <property type="evidence" value="ECO:0007669"/>
    <property type="project" value="UniProtKB-KW"/>
</dbReference>
<sequence length="167" mass="19389">MKQALSKLVLLPWALTVEMWRYNLFSGGIQEPDMIAKWWEFRKEFQGVDPPDLEGSLLFDPASKYHVALNIPYLRYFLSRFLEHHFLEALCSAAGHPLHDCCFVTSATAGKRLRSMLSLGASVSWQKALWVLTRERRLSSKPLLKYYKPLHDWLIQHNSANNITPSW</sequence>
<name>A0AAV6V4Z5_9ARAC</name>
<evidence type="ECO:0000256" key="6">
    <source>
        <dbReference type="PIRSR" id="PIRSR601548-4"/>
    </source>
</evidence>
<dbReference type="SUPFAM" id="SSF55486">
    <property type="entry name" value="Metalloproteases ('zincins'), catalytic domain"/>
    <property type="match status" value="1"/>
</dbReference>
<dbReference type="GO" id="GO:0008241">
    <property type="term" value="F:peptidyl-dipeptidase activity"/>
    <property type="evidence" value="ECO:0007669"/>
    <property type="project" value="InterPro"/>
</dbReference>
<gene>
    <name evidence="10" type="ORF">JTE90_010862</name>
</gene>
<comment type="caution">
    <text evidence="7">Lacks conserved residue(s) required for the propagation of feature annotation.</text>
</comment>
<dbReference type="GO" id="GO:0004180">
    <property type="term" value="F:carboxypeptidase activity"/>
    <property type="evidence" value="ECO:0007669"/>
    <property type="project" value="UniProtKB-KW"/>
</dbReference>
<dbReference type="EMBL" id="JAFNEN010000169">
    <property type="protein sequence ID" value="KAG8191004.1"/>
    <property type="molecule type" value="Genomic_DNA"/>
</dbReference>
<dbReference type="AlphaFoldDB" id="A0AAV6V4Z5"/>
<evidence type="ECO:0000256" key="4">
    <source>
        <dbReference type="ARBA" id="ARBA00023180"/>
    </source>
</evidence>
<comment type="cofactor">
    <cofactor evidence="8">
        <name>Zn(2+)</name>
        <dbReference type="ChEBI" id="CHEBI:29105"/>
    </cofactor>
    <text evidence="8">Binds 1 zinc ion per subunit.</text>
</comment>
<evidence type="ECO:0000256" key="2">
    <source>
        <dbReference type="ARBA" id="ARBA00022729"/>
    </source>
</evidence>
<dbReference type="PROSITE" id="PS52011">
    <property type="entry name" value="PEPTIDASE_M2"/>
    <property type="match status" value="1"/>
</dbReference>
<dbReference type="EC" id="3.4.-.-" evidence="8"/>
<dbReference type="Pfam" id="PF01401">
    <property type="entry name" value="Peptidase_M2"/>
    <property type="match status" value="1"/>
</dbReference>
<dbReference type="PANTHER" id="PTHR10514:SF27">
    <property type="entry name" value="ANGIOTENSIN-CONVERTING ENZYME"/>
    <property type="match status" value="1"/>
</dbReference>
<evidence type="ECO:0000256" key="7">
    <source>
        <dbReference type="PROSITE-ProRule" id="PRU01355"/>
    </source>
</evidence>
<keyword evidence="3 6" id="KW-1015">Disulfide bond</keyword>
<dbReference type="GO" id="GO:0016020">
    <property type="term" value="C:membrane"/>
    <property type="evidence" value="ECO:0007669"/>
    <property type="project" value="InterPro"/>
</dbReference>
<dbReference type="GO" id="GO:0006508">
    <property type="term" value="P:proteolysis"/>
    <property type="evidence" value="ECO:0007669"/>
    <property type="project" value="UniProtKB-KW"/>
</dbReference>
<dbReference type="Proteomes" id="UP000827092">
    <property type="component" value="Unassembled WGS sequence"/>
</dbReference>
<dbReference type="PANTHER" id="PTHR10514">
    <property type="entry name" value="ANGIOTENSIN-CONVERTING ENZYME"/>
    <property type="match status" value="1"/>
</dbReference>
<dbReference type="GO" id="GO:0046872">
    <property type="term" value="F:metal ion binding"/>
    <property type="evidence" value="ECO:0007669"/>
    <property type="project" value="UniProtKB-KW"/>
</dbReference>
<feature type="disulfide bond" evidence="6">
    <location>
        <begin position="91"/>
        <end position="101"/>
    </location>
</feature>
<reference evidence="10 11" key="1">
    <citation type="journal article" date="2022" name="Nat. Ecol. Evol.">
        <title>A masculinizing supergene underlies an exaggerated male reproductive morph in a spider.</title>
        <authorList>
            <person name="Hendrickx F."/>
            <person name="De Corte Z."/>
            <person name="Sonet G."/>
            <person name="Van Belleghem S.M."/>
            <person name="Kostlbacher S."/>
            <person name="Vangestel C."/>
        </authorList>
    </citation>
    <scope>NUCLEOTIDE SEQUENCE [LARGE SCALE GENOMIC DNA]</scope>
    <source>
        <strain evidence="10">W744_W776</strain>
    </source>
</reference>
<keyword evidence="11" id="KW-1185">Reference proteome</keyword>
<evidence type="ECO:0000256" key="8">
    <source>
        <dbReference type="RuleBase" id="RU361144"/>
    </source>
</evidence>
<keyword evidence="8" id="KW-0482">Metalloprotease</keyword>
<comment type="similarity">
    <text evidence="1 7 8">Belongs to the peptidase M2 family.</text>
</comment>